<protein>
    <submittedName>
        <fullName evidence="1">Uncharacterized protein</fullName>
    </submittedName>
</protein>
<evidence type="ECO:0000313" key="1">
    <source>
        <dbReference type="EMBL" id="OJA03566.1"/>
    </source>
</evidence>
<reference evidence="2" key="1">
    <citation type="submission" date="2016-09" db="EMBL/GenBank/DDBJ databases">
        <title>Genome Sequence of Bathymodiolus thermophilus sulfur-oxidizing gill endosymbiont.</title>
        <authorList>
            <person name="Ponnudurai R."/>
            <person name="Kleiner M."/>
            <person name="Sayavedra L."/>
            <person name="Thuermer A."/>
            <person name="Felbeck H."/>
            <person name="Schlueter R."/>
            <person name="Schweder T."/>
            <person name="Markert S."/>
        </authorList>
    </citation>
    <scope>NUCLEOTIDE SEQUENCE [LARGE SCALE GENOMIC DNA]</scope>
    <source>
        <strain evidence="2">BAT/CrabSpa'14</strain>
    </source>
</reference>
<dbReference type="AlphaFoldDB" id="A0A1J8P2J5"/>
<name>A0A1J8P2J5_9GAMM</name>
<dbReference type="RefSeq" id="WP_158009285.1">
    <property type="nucleotide sequence ID" value="NZ_MIQH01000486.1"/>
</dbReference>
<feature type="non-terminal residue" evidence="1">
    <location>
        <position position="1"/>
    </location>
</feature>
<proteinExistence type="predicted"/>
<accession>A0A1J8P2J5</accession>
<organism evidence="1 2">
    <name type="scientific">Bathymodiolus thermophilus thioautotrophic gill symbiont</name>
    <dbReference type="NCBI Taxonomy" id="2360"/>
    <lineage>
        <taxon>Bacteria</taxon>
        <taxon>Pseudomonadati</taxon>
        <taxon>Pseudomonadota</taxon>
        <taxon>Gammaproteobacteria</taxon>
        <taxon>sulfur-oxidizing symbionts</taxon>
    </lineage>
</organism>
<sequence length="143" mass="16654">AINIKAIPRHFGIYIDDDKDRKEVRDLVVDSDITIIAIDCNDMRIECERLLDDMSNQYLVVGVEINKDFSRLVCGWMTKTPNFEKDLKGYGENNGSYMSIVSEAVSTGFHLMMHHMKDGDFKKENYIERKYVNYFPVDNSQEQ</sequence>
<gene>
    <name evidence="1" type="ORF">BGC33_12020</name>
</gene>
<comment type="caution">
    <text evidence="1">The sequence shown here is derived from an EMBL/GenBank/DDBJ whole genome shotgun (WGS) entry which is preliminary data.</text>
</comment>
<dbReference type="EMBL" id="MIQH01000486">
    <property type="protein sequence ID" value="OJA03566.1"/>
    <property type="molecule type" value="Genomic_DNA"/>
</dbReference>
<dbReference type="Proteomes" id="UP000182798">
    <property type="component" value="Unassembled WGS sequence"/>
</dbReference>
<evidence type="ECO:0000313" key="2">
    <source>
        <dbReference type="Proteomes" id="UP000182798"/>
    </source>
</evidence>